<evidence type="ECO:0000259" key="11">
    <source>
        <dbReference type="Pfam" id="PF01694"/>
    </source>
</evidence>
<name>A0A166FHZ3_9AGAM</name>
<feature type="domain" description="Peptidase S54 rhomboid" evidence="11">
    <location>
        <begin position="127"/>
        <end position="263"/>
    </location>
</feature>
<dbReference type="InterPro" id="IPR002610">
    <property type="entry name" value="Peptidase_S54_rhomboid-like"/>
</dbReference>
<keyword evidence="8 10" id="KW-1133">Transmembrane helix</keyword>
<dbReference type="Gene3D" id="1.20.1540.10">
    <property type="entry name" value="Rhomboid-like"/>
    <property type="match status" value="1"/>
</dbReference>
<comment type="subcellular location">
    <subcellularLocation>
        <location evidence="2 10">Membrane</location>
        <topology evidence="2 10">Multi-pass membrane protein</topology>
    </subcellularLocation>
</comment>
<feature type="transmembrane region" description="Helical" evidence="10">
    <location>
        <begin position="136"/>
        <end position="155"/>
    </location>
</feature>
<feature type="transmembrane region" description="Helical" evidence="10">
    <location>
        <begin position="278"/>
        <end position="296"/>
    </location>
</feature>
<feature type="transmembrane region" description="Helical" evidence="10">
    <location>
        <begin position="225"/>
        <end position="241"/>
    </location>
</feature>
<dbReference type="InterPro" id="IPR022764">
    <property type="entry name" value="Peptidase_S54_rhomboid_dom"/>
</dbReference>
<protein>
    <recommendedName>
        <fullName evidence="10">Rhomboid-type serine protease</fullName>
        <ecNumber evidence="10">3.4.21.105</ecNumber>
    </recommendedName>
</protein>
<comment type="catalytic activity">
    <reaction evidence="1 10">
        <text>Cleaves type-1 transmembrane domains using a catalytic dyad composed of serine and histidine that are contributed by different transmembrane domains.</text>
        <dbReference type="EC" id="3.4.21.105"/>
    </reaction>
</comment>
<feature type="transmembrane region" description="Helical" evidence="10">
    <location>
        <begin position="194"/>
        <end position="213"/>
    </location>
</feature>
<evidence type="ECO:0000256" key="5">
    <source>
        <dbReference type="ARBA" id="ARBA00022692"/>
    </source>
</evidence>
<feature type="transmembrane region" description="Helical" evidence="10">
    <location>
        <begin position="26"/>
        <end position="46"/>
    </location>
</feature>
<evidence type="ECO:0000256" key="3">
    <source>
        <dbReference type="ARBA" id="ARBA00009045"/>
    </source>
</evidence>
<dbReference type="GO" id="GO:0004252">
    <property type="term" value="F:serine-type endopeptidase activity"/>
    <property type="evidence" value="ECO:0007669"/>
    <property type="project" value="InterPro"/>
</dbReference>
<evidence type="ECO:0000256" key="7">
    <source>
        <dbReference type="ARBA" id="ARBA00022825"/>
    </source>
</evidence>
<keyword evidence="5 10" id="KW-0812">Transmembrane</keyword>
<dbReference type="PANTHER" id="PTHR22936:SF69">
    <property type="entry name" value="RHOMBOID-LIKE PROTEIN"/>
    <property type="match status" value="1"/>
</dbReference>
<dbReference type="GO" id="GO:0006508">
    <property type="term" value="P:proteolysis"/>
    <property type="evidence" value="ECO:0007669"/>
    <property type="project" value="UniProtKB-KW"/>
</dbReference>
<dbReference type="STRING" id="436010.A0A166FHZ3"/>
<dbReference type="EMBL" id="KV417589">
    <property type="protein sequence ID" value="KZP16823.1"/>
    <property type="molecule type" value="Genomic_DNA"/>
</dbReference>
<dbReference type="OrthoDB" id="2146116at2759"/>
<dbReference type="AlphaFoldDB" id="A0A166FHZ3"/>
<evidence type="ECO:0000256" key="4">
    <source>
        <dbReference type="ARBA" id="ARBA00022670"/>
    </source>
</evidence>
<proteinExistence type="inferred from homology"/>
<dbReference type="GO" id="GO:0016020">
    <property type="term" value="C:membrane"/>
    <property type="evidence" value="ECO:0007669"/>
    <property type="project" value="UniProtKB-SubCell"/>
</dbReference>
<evidence type="ECO:0000256" key="1">
    <source>
        <dbReference type="ARBA" id="ARBA00000156"/>
    </source>
</evidence>
<accession>A0A166FHZ3</accession>
<sequence>MFANSGRYPLQQRIEDKKRGIGRQKYPVVVWVLTAAMVGVFIYELVVQYKAQGTVVSLKPVVNPMLGPSQTALIQMGARFPPCMKDVTGVPVSTNFACANDTANPPDRLCTLETICAFSGFNNATPNQWFRFITPIFLHAGFVHIILNMLAQLTVSAQIEKEMGSGGFLITYFAAGIFGNVLGANFALVGAPSIGASGAIFGTVAVTWVDLFAHWKYTYRPVRRLVFMSFELIIGVAMGYIPYIDNFAHLGGFLMGLLVGTAFYPVISTSKRHKSIMWAFRIAALPIAIILFVVLIRNFYTSDPYAACPGCRYLSCFPTSSNNHCQG</sequence>
<dbReference type="SUPFAM" id="SSF144091">
    <property type="entry name" value="Rhomboid-like"/>
    <property type="match status" value="1"/>
</dbReference>
<evidence type="ECO:0000256" key="10">
    <source>
        <dbReference type="RuleBase" id="RU362115"/>
    </source>
</evidence>
<comment type="function">
    <text evidence="10">Serine protease involved in intramembrane proteolysis.</text>
</comment>
<feature type="transmembrane region" description="Helical" evidence="10">
    <location>
        <begin position="247"/>
        <end position="266"/>
    </location>
</feature>
<keyword evidence="9 10" id="KW-0472">Membrane</keyword>
<reference evidence="12 13" key="1">
    <citation type="journal article" date="2016" name="Mol. Biol. Evol.">
        <title>Comparative Genomics of Early-Diverging Mushroom-Forming Fungi Provides Insights into the Origins of Lignocellulose Decay Capabilities.</title>
        <authorList>
            <person name="Nagy L.G."/>
            <person name="Riley R."/>
            <person name="Tritt A."/>
            <person name="Adam C."/>
            <person name="Daum C."/>
            <person name="Floudas D."/>
            <person name="Sun H."/>
            <person name="Yadav J.S."/>
            <person name="Pangilinan J."/>
            <person name="Larsson K.H."/>
            <person name="Matsuura K."/>
            <person name="Barry K."/>
            <person name="Labutti K."/>
            <person name="Kuo R."/>
            <person name="Ohm R.A."/>
            <person name="Bhattacharya S.S."/>
            <person name="Shirouzu T."/>
            <person name="Yoshinaga Y."/>
            <person name="Martin F.M."/>
            <person name="Grigoriev I.V."/>
            <person name="Hibbett D.S."/>
        </authorList>
    </citation>
    <scope>NUCLEOTIDE SEQUENCE [LARGE SCALE GENOMIC DNA]</scope>
    <source>
        <strain evidence="12 13">CBS 109695</strain>
    </source>
</reference>
<keyword evidence="7 10" id="KW-0720">Serine protease</keyword>
<dbReference type="Proteomes" id="UP000076532">
    <property type="component" value="Unassembled WGS sequence"/>
</dbReference>
<feature type="transmembrane region" description="Helical" evidence="10">
    <location>
        <begin position="167"/>
        <end position="188"/>
    </location>
</feature>
<dbReference type="EC" id="3.4.21.105" evidence="10"/>
<comment type="similarity">
    <text evidence="3 10">Belongs to the peptidase S54 family.</text>
</comment>
<dbReference type="Pfam" id="PF01694">
    <property type="entry name" value="Rhomboid"/>
    <property type="match status" value="1"/>
</dbReference>
<keyword evidence="6 10" id="KW-0378">Hydrolase</keyword>
<keyword evidence="13" id="KW-1185">Reference proteome</keyword>
<evidence type="ECO:0000256" key="8">
    <source>
        <dbReference type="ARBA" id="ARBA00022989"/>
    </source>
</evidence>
<evidence type="ECO:0000313" key="13">
    <source>
        <dbReference type="Proteomes" id="UP000076532"/>
    </source>
</evidence>
<dbReference type="PANTHER" id="PTHR22936">
    <property type="entry name" value="RHOMBOID-RELATED"/>
    <property type="match status" value="1"/>
</dbReference>
<evidence type="ECO:0000256" key="6">
    <source>
        <dbReference type="ARBA" id="ARBA00022801"/>
    </source>
</evidence>
<keyword evidence="4 10" id="KW-0645">Protease</keyword>
<gene>
    <name evidence="12" type="ORF">FIBSPDRAFT_748209</name>
</gene>
<evidence type="ECO:0000313" key="12">
    <source>
        <dbReference type="EMBL" id="KZP16823.1"/>
    </source>
</evidence>
<dbReference type="InterPro" id="IPR035952">
    <property type="entry name" value="Rhomboid-like_sf"/>
</dbReference>
<evidence type="ECO:0000256" key="2">
    <source>
        <dbReference type="ARBA" id="ARBA00004141"/>
    </source>
</evidence>
<evidence type="ECO:0000256" key="9">
    <source>
        <dbReference type="ARBA" id="ARBA00023136"/>
    </source>
</evidence>
<organism evidence="12 13">
    <name type="scientific">Athelia psychrophila</name>
    <dbReference type="NCBI Taxonomy" id="1759441"/>
    <lineage>
        <taxon>Eukaryota</taxon>
        <taxon>Fungi</taxon>
        <taxon>Dikarya</taxon>
        <taxon>Basidiomycota</taxon>
        <taxon>Agaricomycotina</taxon>
        <taxon>Agaricomycetes</taxon>
        <taxon>Agaricomycetidae</taxon>
        <taxon>Atheliales</taxon>
        <taxon>Atheliaceae</taxon>
        <taxon>Athelia</taxon>
    </lineage>
</organism>